<sequence length="214" mass="23883">MAETAAPKPEVLDPSTTDAAAAVDMVVENAMNEESNQKRTREEGEIEGVSKKQKVDAEEDGEDEKAEAEEKKPSGPVKLGHKTFGNSLELFDYFNSFLHDWAPNLNVNKYEHKMLLELIMKGHPEPDKKIGGEICAFQVRRHPMWKSKCFFLIREDESADDFSFRKCVDHILPLPEAMQVKHDANRALGGSGGAKRRGGRGGSRGHGRKGKSRH</sequence>
<evidence type="ECO:0000256" key="1">
    <source>
        <dbReference type="SAM" id="MobiDB-lite"/>
    </source>
</evidence>
<name>A0A1S2YRE9_CICAR</name>
<dbReference type="GO" id="GO:0009658">
    <property type="term" value="P:chloroplast organization"/>
    <property type="evidence" value="ECO:0007669"/>
    <property type="project" value="TreeGrafter"/>
</dbReference>
<organism evidence="2 3">
    <name type="scientific">Cicer arietinum</name>
    <name type="common">Chickpea</name>
    <name type="synonym">Garbanzo</name>
    <dbReference type="NCBI Taxonomy" id="3827"/>
    <lineage>
        <taxon>Eukaryota</taxon>
        <taxon>Viridiplantae</taxon>
        <taxon>Streptophyta</taxon>
        <taxon>Embryophyta</taxon>
        <taxon>Tracheophyta</taxon>
        <taxon>Spermatophyta</taxon>
        <taxon>Magnoliopsida</taxon>
        <taxon>eudicotyledons</taxon>
        <taxon>Gunneridae</taxon>
        <taxon>Pentapetalae</taxon>
        <taxon>rosids</taxon>
        <taxon>fabids</taxon>
        <taxon>Fabales</taxon>
        <taxon>Fabaceae</taxon>
        <taxon>Papilionoideae</taxon>
        <taxon>50 kb inversion clade</taxon>
        <taxon>NPAAA clade</taxon>
        <taxon>Hologalegina</taxon>
        <taxon>IRL clade</taxon>
        <taxon>Cicereae</taxon>
        <taxon>Cicer</taxon>
    </lineage>
</organism>
<dbReference type="GO" id="GO:1901259">
    <property type="term" value="P:chloroplast rRNA processing"/>
    <property type="evidence" value="ECO:0007669"/>
    <property type="project" value="TreeGrafter"/>
</dbReference>
<dbReference type="GO" id="GO:0017126">
    <property type="term" value="P:nucleologenesis"/>
    <property type="evidence" value="ECO:0007669"/>
    <property type="project" value="TreeGrafter"/>
</dbReference>
<feature type="compositionally biased region" description="Acidic residues" evidence="1">
    <location>
        <begin position="57"/>
        <end position="67"/>
    </location>
</feature>
<proteinExistence type="predicted"/>
<dbReference type="RefSeq" id="XP_004508733.1">
    <property type="nucleotide sequence ID" value="XM_004508676.3"/>
</dbReference>
<dbReference type="AlphaFoldDB" id="A0A1S2YRE9"/>
<dbReference type="PANTHER" id="PTHR33415">
    <property type="entry name" value="PROTEIN EMBRYO DEFECTIVE 514"/>
    <property type="match status" value="1"/>
</dbReference>
<dbReference type="Pfam" id="PF11523">
    <property type="entry name" value="DUF3223"/>
    <property type="match status" value="1"/>
</dbReference>
<feature type="compositionally biased region" description="Basic and acidic residues" evidence="1">
    <location>
        <begin position="35"/>
        <end position="56"/>
    </location>
</feature>
<feature type="region of interest" description="Disordered" evidence="1">
    <location>
        <begin position="28"/>
        <end position="78"/>
    </location>
</feature>
<dbReference type="GO" id="GO:0009507">
    <property type="term" value="C:chloroplast"/>
    <property type="evidence" value="ECO:0007669"/>
    <property type="project" value="TreeGrafter"/>
</dbReference>
<feature type="region of interest" description="Disordered" evidence="1">
    <location>
        <begin position="1"/>
        <end position="20"/>
    </location>
</feature>
<evidence type="ECO:0000313" key="3">
    <source>
        <dbReference type="RefSeq" id="XP_004508733.1"/>
    </source>
</evidence>
<dbReference type="STRING" id="3827.A0A1S2YRE9"/>
<reference evidence="3" key="2">
    <citation type="submission" date="2025-08" db="UniProtKB">
        <authorList>
            <consortium name="RefSeq"/>
        </authorList>
    </citation>
    <scope>IDENTIFICATION</scope>
    <source>
        <tissue evidence="3">Etiolated seedlings</tissue>
    </source>
</reference>
<dbReference type="PaxDb" id="3827-XP_004508733.1"/>
<feature type="compositionally biased region" description="Basic residues" evidence="1">
    <location>
        <begin position="194"/>
        <end position="214"/>
    </location>
</feature>
<reference evidence="2" key="1">
    <citation type="journal article" date="2013" name="Nat. Biotechnol.">
        <title>Draft genome sequence of chickpea (Cicer arietinum) provides a resource for trait improvement.</title>
        <authorList>
            <person name="Varshney R.K."/>
            <person name="Song C."/>
            <person name="Saxena R.K."/>
            <person name="Azam S."/>
            <person name="Yu S."/>
            <person name="Sharpe A.G."/>
            <person name="Cannon S."/>
            <person name="Baek J."/>
            <person name="Rosen B.D."/>
            <person name="Tar'an B."/>
            <person name="Millan T."/>
            <person name="Zhang X."/>
            <person name="Ramsay L.D."/>
            <person name="Iwata A."/>
            <person name="Wang Y."/>
            <person name="Nelson W."/>
            <person name="Farmer A.D."/>
            <person name="Gaur P.M."/>
            <person name="Soderlund C."/>
            <person name="Penmetsa R.V."/>
            <person name="Xu C."/>
            <person name="Bharti A.K."/>
            <person name="He W."/>
            <person name="Winter P."/>
            <person name="Zhao S."/>
            <person name="Hane J.K."/>
            <person name="Carrasquilla-Garcia N."/>
            <person name="Condie J.A."/>
            <person name="Upadhyaya H.D."/>
            <person name="Luo M.C."/>
            <person name="Thudi M."/>
            <person name="Gowda C.L."/>
            <person name="Singh N.P."/>
            <person name="Lichtenzveig J."/>
            <person name="Gali K.K."/>
            <person name="Rubio J."/>
            <person name="Nadarajan N."/>
            <person name="Dolezel J."/>
            <person name="Bansal K.C."/>
            <person name="Xu X."/>
            <person name="Edwards D."/>
            <person name="Zhang G."/>
            <person name="Kahl G."/>
            <person name="Gil J."/>
            <person name="Singh K.B."/>
            <person name="Datta S.K."/>
            <person name="Jackson S.A."/>
            <person name="Wang J."/>
            <person name="Cook D.R."/>
        </authorList>
    </citation>
    <scope>NUCLEOTIDE SEQUENCE [LARGE SCALE GENOMIC DNA]</scope>
    <source>
        <strain evidence="2">cv. CDC Frontier</strain>
    </source>
</reference>
<feature type="region of interest" description="Disordered" evidence="1">
    <location>
        <begin position="185"/>
        <end position="214"/>
    </location>
</feature>
<dbReference type="eggNOG" id="ENOG502RXTW">
    <property type="taxonomic scope" value="Eukaryota"/>
</dbReference>
<dbReference type="OrthoDB" id="409625at2759"/>
<protein>
    <submittedName>
        <fullName evidence="3">Protein EMBRYO DEFECTIVE 514</fullName>
    </submittedName>
</protein>
<gene>
    <name evidence="3" type="primary">LOC101505269</name>
</gene>
<dbReference type="FunFam" id="3.10.450.40:FF:000016">
    <property type="entry name" value="Predicted protein"/>
    <property type="match status" value="1"/>
</dbReference>
<dbReference type="GeneID" id="101505269"/>
<dbReference type="KEGG" id="cam:101505269"/>
<evidence type="ECO:0000313" key="2">
    <source>
        <dbReference type="Proteomes" id="UP000087171"/>
    </source>
</evidence>
<dbReference type="Gene3D" id="3.10.450.40">
    <property type="match status" value="1"/>
</dbReference>
<dbReference type="PANTHER" id="PTHR33415:SF12">
    <property type="entry name" value="PROTEIN EMBRYO DEFECTIVE 514"/>
    <property type="match status" value="1"/>
</dbReference>
<dbReference type="Proteomes" id="UP000087171">
    <property type="component" value="Chromosome Ca7"/>
</dbReference>
<keyword evidence="2" id="KW-1185">Reference proteome</keyword>
<accession>A0A1S2YRE9</accession>
<dbReference type="GO" id="GO:0005634">
    <property type="term" value="C:nucleus"/>
    <property type="evidence" value="ECO:0007669"/>
    <property type="project" value="TreeGrafter"/>
</dbReference>
<dbReference type="InterPro" id="IPR044673">
    <property type="entry name" value="DCL-like"/>
</dbReference>